<evidence type="ECO:0000313" key="2">
    <source>
        <dbReference type="Proteomes" id="UP001500711"/>
    </source>
</evidence>
<evidence type="ECO:0000313" key="1">
    <source>
        <dbReference type="EMBL" id="GAA3639591.1"/>
    </source>
</evidence>
<keyword evidence="2" id="KW-1185">Reference proteome</keyword>
<gene>
    <name evidence="1" type="ORF">GCM10022267_27610</name>
</gene>
<protein>
    <submittedName>
        <fullName evidence="1">Uncharacterized protein</fullName>
    </submittedName>
</protein>
<dbReference type="EMBL" id="BAABBE010000006">
    <property type="protein sequence ID" value="GAA3639591.1"/>
    <property type="molecule type" value="Genomic_DNA"/>
</dbReference>
<reference evidence="2" key="1">
    <citation type="journal article" date="2019" name="Int. J. Syst. Evol. Microbiol.">
        <title>The Global Catalogue of Microorganisms (GCM) 10K type strain sequencing project: providing services to taxonomists for standard genome sequencing and annotation.</title>
        <authorList>
            <consortium name="The Broad Institute Genomics Platform"/>
            <consortium name="The Broad Institute Genome Sequencing Center for Infectious Disease"/>
            <person name="Wu L."/>
            <person name="Ma J."/>
        </authorList>
    </citation>
    <scope>NUCLEOTIDE SEQUENCE [LARGE SCALE GENOMIC DNA]</scope>
    <source>
        <strain evidence="2">JCM 17494</strain>
    </source>
</reference>
<name>A0ABP7ASC9_9PSEU</name>
<accession>A0ABP7ASC9</accession>
<organism evidence="1 2">
    <name type="scientific">Lentzea roselyniae</name>
    <dbReference type="NCBI Taxonomy" id="531940"/>
    <lineage>
        <taxon>Bacteria</taxon>
        <taxon>Bacillati</taxon>
        <taxon>Actinomycetota</taxon>
        <taxon>Actinomycetes</taxon>
        <taxon>Pseudonocardiales</taxon>
        <taxon>Pseudonocardiaceae</taxon>
        <taxon>Lentzea</taxon>
    </lineage>
</organism>
<proteinExistence type="predicted"/>
<sequence length="102" mass="11023">MWNESDLYIDKGVSGFGHHCWGVEMELSGRARSMLRAVEAGRAEVTGGVEPELYVDGLPCCDQMATHDLVRAGLLRPTQPTSFGRRVCAELTDDGRAALAAS</sequence>
<comment type="caution">
    <text evidence="1">The sequence shown here is derived from an EMBL/GenBank/DDBJ whole genome shotgun (WGS) entry which is preliminary data.</text>
</comment>
<dbReference type="Proteomes" id="UP001500711">
    <property type="component" value="Unassembled WGS sequence"/>
</dbReference>